<evidence type="ECO:0008006" key="3">
    <source>
        <dbReference type="Google" id="ProtNLM"/>
    </source>
</evidence>
<proteinExistence type="predicted"/>
<organism evidence="1 2">
    <name type="scientific">Siminovitchia terrae</name>
    <name type="common">Bacillus terrae</name>
    <dbReference type="NCBI Taxonomy" id="1914933"/>
    <lineage>
        <taxon>Bacteria</taxon>
        <taxon>Bacillati</taxon>
        <taxon>Bacillota</taxon>
        <taxon>Bacilli</taxon>
        <taxon>Bacillales</taxon>
        <taxon>Bacillaceae</taxon>
        <taxon>Siminovitchia</taxon>
    </lineage>
</organism>
<reference evidence="1 2" key="1">
    <citation type="submission" date="2021-03" db="EMBL/GenBank/DDBJ databases">
        <title>Antimicrobial resistance genes in bacteria isolated from Japanese honey, and their potential for conferring macrolide and lincosamide resistance in the American foulbrood pathogen Paenibacillus larvae.</title>
        <authorList>
            <person name="Okamoto M."/>
            <person name="Kumagai M."/>
            <person name="Kanamori H."/>
            <person name="Takamatsu D."/>
        </authorList>
    </citation>
    <scope>NUCLEOTIDE SEQUENCE [LARGE SCALE GENOMIC DNA]</scope>
    <source>
        <strain evidence="1 2">J6TS1</strain>
    </source>
</reference>
<comment type="caution">
    <text evidence="1">The sequence shown here is derived from an EMBL/GenBank/DDBJ whole genome shotgun (WGS) entry which is preliminary data.</text>
</comment>
<dbReference type="InterPro" id="IPR037143">
    <property type="entry name" value="4-PPantetheinyl_Trfase_dom_sf"/>
</dbReference>
<accession>A0ABQ4L2C6</accession>
<dbReference type="Gene3D" id="3.90.470.20">
    <property type="entry name" value="4'-phosphopantetheinyl transferase domain"/>
    <property type="match status" value="1"/>
</dbReference>
<protein>
    <recommendedName>
        <fullName evidence="3">4'-phosphopantetheinyl transferase domain-containing protein</fullName>
    </recommendedName>
</protein>
<gene>
    <name evidence="1" type="ORF">J6TS1_43030</name>
</gene>
<dbReference type="EMBL" id="BORJ01000014">
    <property type="protein sequence ID" value="GIN98433.1"/>
    <property type="molecule type" value="Genomic_DNA"/>
</dbReference>
<sequence>MNFFRSKVIETKYFLFVFFDYKIMVKKKKKFYESILNEIYPRLTDDRKELKLKYDYLGSPYLDDSRFRISISHSYKYGIIVITNRKYRLGIDIQHIDKKINVNSFITEDEEHLIRKNRIDPIGLVSIKESLGKSFNMGLLAKKELYTIKSIKSLEGYNNFTVCIVSFCTFQFLIGFSINLQNEYFISLTINNEELLIRDITDMFCKELAYEL</sequence>
<evidence type="ECO:0000313" key="2">
    <source>
        <dbReference type="Proteomes" id="UP000680670"/>
    </source>
</evidence>
<keyword evidence="2" id="KW-1185">Reference proteome</keyword>
<dbReference type="RefSeq" id="WP_213021377.1">
    <property type="nucleotide sequence ID" value="NZ_BORJ01000014.1"/>
</dbReference>
<dbReference type="Proteomes" id="UP000680670">
    <property type="component" value="Unassembled WGS sequence"/>
</dbReference>
<name>A0ABQ4L2C6_SIMTE</name>
<evidence type="ECO:0000313" key="1">
    <source>
        <dbReference type="EMBL" id="GIN98433.1"/>
    </source>
</evidence>